<gene>
    <name evidence="15" type="primary">pheT</name>
    <name evidence="20" type="ORF">C7419_1011607</name>
</gene>
<comment type="similarity">
    <text evidence="2 15">Belongs to the phenylalanyl-tRNA synthetase beta subunit family. Type 1 subfamily.</text>
</comment>
<dbReference type="SUPFAM" id="SSF55681">
    <property type="entry name" value="Class II aaRS and biotin synthetases"/>
    <property type="match status" value="1"/>
</dbReference>
<dbReference type="SUPFAM" id="SSF56037">
    <property type="entry name" value="PheT/TilS domain"/>
    <property type="match status" value="1"/>
</dbReference>
<dbReference type="SUPFAM" id="SSF50249">
    <property type="entry name" value="Nucleic acid-binding proteins"/>
    <property type="match status" value="1"/>
</dbReference>
<protein>
    <recommendedName>
        <fullName evidence="15">Phenylalanine--tRNA ligase beta subunit</fullName>
        <ecNumber evidence="15">6.1.1.20</ecNumber>
    </recommendedName>
    <alternativeName>
        <fullName evidence="15">Phenylalanyl-tRNA synthetase beta subunit</fullName>
        <shortName evidence="15">PheRS</shortName>
    </alternativeName>
</protein>
<evidence type="ECO:0000256" key="3">
    <source>
        <dbReference type="ARBA" id="ARBA00011209"/>
    </source>
</evidence>
<evidence type="ECO:0000256" key="4">
    <source>
        <dbReference type="ARBA" id="ARBA00022490"/>
    </source>
</evidence>
<dbReference type="SUPFAM" id="SSF54991">
    <property type="entry name" value="Anticodon-binding domain of PheRS"/>
    <property type="match status" value="1"/>
</dbReference>
<feature type="domain" description="FDX-ACB" evidence="18">
    <location>
        <begin position="712"/>
        <end position="814"/>
    </location>
</feature>
<comment type="catalytic activity">
    <reaction evidence="14 15">
        <text>tRNA(Phe) + L-phenylalanine + ATP = L-phenylalanyl-tRNA(Phe) + AMP + diphosphate + H(+)</text>
        <dbReference type="Rhea" id="RHEA:19413"/>
        <dbReference type="Rhea" id="RHEA-COMP:9668"/>
        <dbReference type="Rhea" id="RHEA-COMP:9699"/>
        <dbReference type="ChEBI" id="CHEBI:15378"/>
        <dbReference type="ChEBI" id="CHEBI:30616"/>
        <dbReference type="ChEBI" id="CHEBI:33019"/>
        <dbReference type="ChEBI" id="CHEBI:58095"/>
        <dbReference type="ChEBI" id="CHEBI:78442"/>
        <dbReference type="ChEBI" id="CHEBI:78531"/>
        <dbReference type="ChEBI" id="CHEBI:456215"/>
        <dbReference type="EC" id="6.1.1.20"/>
    </reaction>
</comment>
<dbReference type="FunFam" id="2.40.50.140:FF:000045">
    <property type="entry name" value="Phenylalanine--tRNA ligase beta subunit"/>
    <property type="match status" value="1"/>
</dbReference>
<keyword evidence="4 15" id="KW-0963">Cytoplasm</keyword>
<dbReference type="InterPro" id="IPR009061">
    <property type="entry name" value="DNA-bd_dom_put_sf"/>
</dbReference>
<comment type="caution">
    <text evidence="20">The sequence shown here is derived from an EMBL/GenBank/DDBJ whole genome shotgun (WGS) entry which is preliminary data.</text>
</comment>
<dbReference type="AlphaFoldDB" id="A0A316F2G5"/>
<dbReference type="Pfam" id="PF03483">
    <property type="entry name" value="B3_4"/>
    <property type="match status" value="1"/>
</dbReference>
<feature type="domain" description="TRNA-binding" evidence="17">
    <location>
        <begin position="40"/>
        <end position="155"/>
    </location>
</feature>
<keyword evidence="6 15" id="KW-0436">Ligase</keyword>
<dbReference type="SMART" id="SM00874">
    <property type="entry name" value="B5"/>
    <property type="match status" value="1"/>
</dbReference>
<dbReference type="FunFam" id="3.30.930.10:FF:000022">
    <property type="entry name" value="Phenylalanine--tRNA ligase beta subunit"/>
    <property type="match status" value="1"/>
</dbReference>
<dbReference type="InterPro" id="IPR045864">
    <property type="entry name" value="aa-tRNA-synth_II/BPL/LPL"/>
</dbReference>
<dbReference type="GO" id="GO:0000049">
    <property type="term" value="F:tRNA binding"/>
    <property type="evidence" value="ECO:0007669"/>
    <property type="project" value="UniProtKB-UniRule"/>
</dbReference>
<dbReference type="NCBIfam" id="TIGR00472">
    <property type="entry name" value="pheT_bact"/>
    <property type="match status" value="1"/>
</dbReference>
<dbReference type="Pfam" id="PF17759">
    <property type="entry name" value="tRNA_synthFbeta"/>
    <property type="match status" value="1"/>
</dbReference>
<dbReference type="HAMAP" id="MF_00283">
    <property type="entry name" value="Phe_tRNA_synth_beta1"/>
    <property type="match status" value="1"/>
</dbReference>
<dbReference type="GO" id="GO:0004826">
    <property type="term" value="F:phenylalanine-tRNA ligase activity"/>
    <property type="evidence" value="ECO:0007669"/>
    <property type="project" value="UniProtKB-UniRule"/>
</dbReference>
<keyword evidence="9 15" id="KW-0067">ATP-binding</keyword>
<dbReference type="Gene3D" id="3.30.930.10">
    <property type="entry name" value="Bira Bifunctional Protein, Domain 2"/>
    <property type="match status" value="1"/>
</dbReference>
<sequence>MQFSESWLRTFANPEKISTDALSHSLTMAGLEVEEVGPVAPPFSKIVVGHVLATERHPNADRLNVCQVDAGTGETLQIVCGAPNVKPGIKVPCALVGAVLPPAEAGGAPFEIKVGKLRGVESYGMLCSARELKLSDDAGGLLVLPDDAPVGQDIREYLDLDDQIFTIKLTPNKADCLSIHGVAREVSALTGATLTLPDMSPVAVSIDDRLPVKVSAPDLCGRFSGRVIRGVNAHAATPAWMVQRLERSGQRSISALVDISNYVMLELGRPSHVFDLDKIHGGLDVRWGRKGEQLKLLNGNTVEVDETVGVIADDKEIESLAGIMGGDSTAVTLDTTNIYLEAAFWWPAAIQGRARRYNFSTDAGHRFERGVDYATTVEHIERITALILQICGGQAGPVDDQIVNLPVRKPVSLRVARAERILGIELSAAEIADVFQRLNLPFTRTQGADGEVFEVTPPSYRFDIEIEEDLIEEVARIYGFERIPARPPIAENEMRPTNEGRRSQHVVRHAIAARDYQEVINFAFVEEKWERDFAANDNPIRLLNPIASQLAVMRSTLIGGLVDKVRYNLNRKAARVRLFEVGRVFHRDPKAADGGLTVAGYDQPMMAAGIAYGPAFEEQWGVPTRAVDFFDVKGDVEALFHPHVPRFEAVAHPALHPGRAARVIVGGKAVGVVGELHPRWLQEYELTQAPVVFELDMQALRDVGLPTYTEISRFPAAVRDLAVVVRQTIRVQDMIDSMREALDKADLGRYCQSLVLFDEFRPKAASAAIGADEKSLAFRLTLQDTGATLQDETVDQAVRAMVDALAAAFDARLRG</sequence>
<organism evidence="20 21">
    <name type="scientific">Cupriavidus plantarum</name>
    <dbReference type="NCBI Taxonomy" id="942865"/>
    <lineage>
        <taxon>Bacteria</taxon>
        <taxon>Pseudomonadati</taxon>
        <taxon>Pseudomonadota</taxon>
        <taxon>Betaproteobacteria</taxon>
        <taxon>Burkholderiales</taxon>
        <taxon>Burkholderiaceae</taxon>
        <taxon>Cupriavidus</taxon>
    </lineage>
</organism>
<dbReference type="SMART" id="SM00873">
    <property type="entry name" value="B3_4"/>
    <property type="match status" value="1"/>
</dbReference>
<dbReference type="InterPro" id="IPR045060">
    <property type="entry name" value="Phe-tRNA-ligase_IIc_bsu"/>
</dbReference>
<evidence type="ECO:0000256" key="7">
    <source>
        <dbReference type="ARBA" id="ARBA00022723"/>
    </source>
</evidence>
<comment type="subunit">
    <text evidence="3 15">Tetramer of two alpha and two beta subunits.</text>
</comment>
<dbReference type="InterPro" id="IPR041616">
    <property type="entry name" value="PheRS_beta_core"/>
</dbReference>
<dbReference type="EMBL" id="QGGT01000001">
    <property type="protein sequence ID" value="PWK37723.1"/>
    <property type="molecule type" value="Genomic_DNA"/>
</dbReference>
<accession>A0A316F2G5</accession>
<keyword evidence="11 16" id="KW-0694">RNA-binding</keyword>
<dbReference type="InterPro" id="IPR020825">
    <property type="entry name" value="Phe-tRNA_synthase-like_B3/B4"/>
</dbReference>
<keyword evidence="5 16" id="KW-0820">tRNA-binding</keyword>
<dbReference type="Gene3D" id="3.30.56.10">
    <property type="match status" value="2"/>
</dbReference>
<dbReference type="CDD" id="cd02796">
    <property type="entry name" value="tRNA_bind_bactPheRS"/>
    <property type="match status" value="1"/>
</dbReference>
<dbReference type="Proteomes" id="UP000245754">
    <property type="component" value="Unassembled WGS sequence"/>
</dbReference>
<evidence type="ECO:0000256" key="15">
    <source>
        <dbReference type="HAMAP-Rule" id="MF_00283"/>
    </source>
</evidence>
<dbReference type="NCBIfam" id="NF045760">
    <property type="entry name" value="YtpR"/>
    <property type="match status" value="1"/>
</dbReference>
<comment type="cofactor">
    <cofactor evidence="15">
        <name>Mg(2+)</name>
        <dbReference type="ChEBI" id="CHEBI:18420"/>
    </cofactor>
    <text evidence="15">Binds 2 magnesium ions per tetramer.</text>
</comment>
<dbReference type="PROSITE" id="PS51447">
    <property type="entry name" value="FDX_ACB"/>
    <property type="match status" value="1"/>
</dbReference>
<dbReference type="EC" id="6.1.1.20" evidence="15"/>
<dbReference type="PANTHER" id="PTHR10947:SF0">
    <property type="entry name" value="PHENYLALANINE--TRNA LIGASE BETA SUBUNIT"/>
    <property type="match status" value="1"/>
</dbReference>
<comment type="subcellular location">
    <subcellularLocation>
        <location evidence="1 15">Cytoplasm</location>
    </subcellularLocation>
</comment>
<evidence type="ECO:0000256" key="2">
    <source>
        <dbReference type="ARBA" id="ARBA00008653"/>
    </source>
</evidence>
<dbReference type="SMART" id="SM00896">
    <property type="entry name" value="FDX-ACB"/>
    <property type="match status" value="1"/>
</dbReference>
<evidence type="ECO:0000256" key="13">
    <source>
        <dbReference type="ARBA" id="ARBA00023146"/>
    </source>
</evidence>
<dbReference type="SUPFAM" id="SSF46955">
    <property type="entry name" value="Putative DNA-binding domain"/>
    <property type="match status" value="1"/>
</dbReference>
<evidence type="ECO:0000259" key="18">
    <source>
        <dbReference type="PROSITE" id="PS51447"/>
    </source>
</evidence>
<dbReference type="CDD" id="cd00769">
    <property type="entry name" value="PheRS_beta_core"/>
    <property type="match status" value="1"/>
</dbReference>
<reference evidence="20 21" key="1">
    <citation type="submission" date="2018-05" db="EMBL/GenBank/DDBJ databases">
        <title>Genomic Encyclopedia of Type Strains, Phase IV (KMG-V): Genome sequencing to study the core and pangenomes of soil and plant-associated prokaryotes.</title>
        <authorList>
            <person name="Whitman W."/>
        </authorList>
    </citation>
    <scope>NUCLEOTIDE SEQUENCE [LARGE SCALE GENOMIC DNA]</scope>
    <source>
        <strain evidence="20 21">SLV-132</strain>
    </source>
</reference>
<evidence type="ECO:0000256" key="9">
    <source>
        <dbReference type="ARBA" id="ARBA00022840"/>
    </source>
</evidence>
<evidence type="ECO:0000256" key="5">
    <source>
        <dbReference type="ARBA" id="ARBA00022555"/>
    </source>
</evidence>
<dbReference type="Gene3D" id="2.40.50.140">
    <property type="entry name" value="Nucleic acid-binding proteins"/>
    <property type="match status" value="1"/>
</dbReference>
<keyword evidence="10 15" id="KW-0460">Magnesium</keyword>
<evidence type="ECO:0000256" key="12">
    <source>
        <dbReference type="ARBA" id="ARBA00022917"/>
    </source>
</evidence>
<dbReference type="InterPro" id="IPR005121">
    <property type="entry name" value="Fdx_antiC-bd"/>
</dbReference>
<proteinExistence type="inferred from homology"/>
<dbReference type="InterPro" id="IPR002547">
    <property type="entry name" value="tRNA-bd_dom"/>
</dbReference>
<dbReference type="PROSITE" id="PS50886">
    <property type="entry name" value="TRBD"/>
    <property type="match status" value="1"/>
</dbReference>
<dbReference type="Gene3D" id="3.30.70.380">
    <property type="entry name" value="Ferrodoxin-fold anticodon-binding domain"/>
    <property type="match status" value="1"/>
</dbReference>
<dbReference type="PROSITE" id="PS51483">
    <property type="entry name" value="B5"/>
    <property type="match status" value="1"/>
</dbReference>
<dbReference type="InterPro" id="IPR005147">
    <property type="entry name" value="tRNA_synthase_B5-dom"/>
</dbReference>
<dbReference type="GO" id="GO:0000287">
    <property type="term" value="F:magnesium ion binding"/>
    <property type="evidence" value="ECO:0007669"/>
    <property type="project" value="UniProtKB-UniRule"/>
</dbReference>
<dbReference type="InterPro" id="IPR036690">
    <property type="entry name" value="Fdx_antiC-bd_sf"/>
</dbReference>
<keyword evidence="21" id="KW-1185">Reference proteome</keyword>
<feature type="binding site" evidence="15">
    <location>
        <position position="472"/>
    </location>
    <ligand>
        <name>Mg(2+)</name>
        <dbReference type="ChEBI" id="CHEBI:18420"/>
        <note>shared with alpha subunit</note>
    </ligand>
</feature>
<evidence type="ECO:0000256" key="14">
    <source>
        <dbReference type="ARBA" id="ARBA00049255"/>
    </source>
</evidence>
<dbReference type="PANTHER" id="PTHR10947">
    <property type="entry name" value="PHENYLALANYL-TRNA SYNTHETASE BETA CHAIN AND LEUCINE-RICH REPEAT-CONTAINING PROTEIN 47"/>
    <property type="match status" value="1"/>
</dbReference>
<dbReference type="Pfam" id="PF03147">
    <property type="entry name" value="FDX-ACB"/>
    <property type="match status" value="1"/>
</dbReference>
<evidence type="ECO:0000259" key="17">
    <source>
        <dbReference type="PROSITE" id="PS50886"/>
    </source>
</evidence>
<name>A0A316F2G5_9BURK</name>
<evidence type="ECO:0000256" key="10">
    <source>
        <dbReference type="ARBA" id="ARBA00022842"/>
    </source>
</evidence>
<keyword evidence="12 15" id="KW-0648">Protein biosynthesis</keyword>
<dbReference type="InterPro" id="IPR005146">
    <property type="entry name" value="B3/B4_tRNA-bd"/>
</dbReference>
<feature type="binding site" evidence="15">
    <location>
        <position position="469"/>
    </location>
    <ligand>
        <name>Mg(2+)</name>
        <dbReference type="ChEBI" id="CHEBI:18420"/>
        <note>shared with alpha subunit</note>
    </ligand>
</feature>
<feature type="domain" description="B5" evidence="19">
    <location>
        <begin position="406"/>
        <end position="485"/>
    </location>
</feature>
<feature type="binding site" evidence="15">
    <location>
        <position position="463"/>
    </location>
    <ligand>
        <name>Mg(2+)</name>
        <dbReference type="ChEBI" id="CHEBI:18420"/>
        <note>shared with alpha subunit</note>
    </ligand>
</feature>
<dbReference type="InterPro" id="IPR004532">
    <property type="entry name" value="Phe-tRNA-ligase_IIc_bsu_bact"/>
</dbReference>
<feature type="binding site" evidence="15">
    <location>
        <position position="473"/>
    </location>
    <ligand>
        <name>Mg(2+)</name>
        <dbReference type="ChEBI" id="CHEBI:18420"/>
        <note>shared with alpha subunit</note>
    </ligand>
</feature>
<dbReference type="Pfam" id="PF03484">
    <property type="entry name" value="B5"/>
    <property type="match status" value="1"/>
</dbReference>
<evidence type="ECO:0000313" key="21">
    <source>
        <dbReference type="Proteomes" id="UP000245754"/>
    </source>
</evidence>
<dbReference type="Gene3D" id="3.50.40.10">
    <property type="entry name" value="Phenylalanyl-trna Synthetase, Chain B, domain 3"/>
    <property type="match status" value="1"/>
</dbReference>
<dbReference type="GeneID" id="98339828"/>
<dbReference type="InterPro" id="IPR012340">
    <property type="entry name" value="NA-bd_OB-fold"/>
</dbReference>
<dbReference type="GO" id="GO:0006432">
    <property type="term" value="P:phenylalanyl-tRNA aminoacylation"/>
    <property type="evidence" value="ECO:0007669"/>
    <property type="project" value="UniProtKB-UniRule"/>
</dbReference>
<evidence type="ECO:0000256" key="6">
    <source>
        <dbReference type="ARBA" id="ARBA00022598"/>
    </source>
</evidence>
<evidence type="ECO:0000313" key="20">
    <source>
        <dbReference type="EMBL" id="PWK37723.1"/>
    </source>
</evidence>
<evidence type="ECO:0000256" key="8">
    <source>
        <dbReference type="ARBA" id="ARBA00022741"/>
    </source>
</evidence>
<evidence type="ECO:0000256" key="16">
    <source>
        <dbReference type="PROSITE-ProRule" id="PRU00209"/>
    </source>
</evidence>
<keyword evidence="8 15" id="KW-0547">Nucleotide-binding</keyword>
<dbReference type="GO" id="GO:0005524">
    <property type="term" value="F:ATP binding"/>
    <property type="evidence" value="ECO:0007669"/>
    <property type="project" value="UniProtKB-UniRule"/>
</dbReference>
<keyword evidence="13 15" id="KW-0030">Aminoacyl-tRNA synthetase</keyword>
<dbReference type="FunFam" id="3.30.56.10:FF:000002">
    <property type="entry name" value="Phenylalanine--tRNA ligase beta subunit"/>
    <property type="match status" value="1"/>
</dbReference>
<dbReference type="Pfam" id="PF01588">
    <property type="entry name" value="tRNA_bind"/>
    <property type="match status" value="1"/>
</dbReference>
<dbReference type="GO" id="GO:0009328">
    <property type="term" value="C:phenylalanine-tRNA ligase complex"/>
    <property type="evidence" value="ECO:0007669"/>
    <property type="project" value="TreeGrafter"/>
</dbReference>
<dbReference type="InterPro" id="IPR033714">
    <property type="entry name" value="tRNA_bind_bactPheRS"/>
</dbReference>
<evidence type="ECO:0000259" key="19">
    <source>
        <dbReference type="PROSITE" id="PS51483"/>
    </source>
</evidence>
<dbReference type="RefSeq" id="WP_109581408.1">
    <property type="nucleotide sequence ID" value="NZ_CAJPUX010000001.1"/>
</dbReference>
<keyword evidence="7 15" id="KW-0479">Metal-binding</keyword>
<evidence type="ECO:0000256" key="11">
    <source>
        <dbReference type="ARBA" id="ARBA00022884"/>
    </source>
</evidence>
<evidence type="ECO:0000256" key="1">
    <source>
        <dbReference type="ARBA" id="ARBA00004496"/>
    </source>
</evidence>